<evidence type="ECO:0000313" key="2">
    <source>
        <dbReference type="EnsemblPlants" id="OGLUM10G15820.1"/>
    </source>
</evidence>
<evidence type="ECO:0000313" key="3">
    <source>
        <dbReference type="Proteomes" id="UP000026961"/>
    </source>
</evidence>
<dbReference type="HOGENOM" id="CLU_1941365_0_0_1"/>
<accession>A0A0E0BCR2</accession>
<dbReference type="EnsemblPlants" id="OGLUM10G15820.1">
    <property type="protein sequence ID" value="OGLUM10G15820.1"/>
    <property type="gene ID" value="OGLUM10G15820"/>
</dbReference>
<organism evidence="2">
    <name type="scientific">Oryza glumipatula</name>
    <dbReference type="NCBI Taxonomy" id="40148"/>
    <lineage>
        <taxon>Eukaryota</taxon>
        <taxon>Viridiplantae</taxon>
        <taxon>Streptophyta</taxon>
        <taxon>Embryophyta</taxon>
        <taxon>Tracheophyta</taxon>
        <taxon>Spermatophyta</taxon>
        <taxon>Magnoliopsida</taxon>
        <taxon>Liliopsida</taxon>
        <taxon>Poales</taxon>
        <taxon>Poaceae</taxon>
        <taxon>BOP clade</taxon>
        <taxon>Oryzoideae</taxon>
        <taxon>Oryzeae</taxon>
        <taxon>Oryzinae</taxon>
        <taxon>Oryza</taxon>
    </lineage>
</organism>
<dbReference type="Gramene" id="OGLUM10G15820.1">
    <property type="protein sequence ID" value="OGLUM10G15820.1"/>
    <property type="gene ID" value="OGLUM10G15820"/>
</dbReference>
<dbReference type="Proteomes" id="UP000026961">
    <property type="component" value="Chromosome 10"/>
</dbReference>
<reference evidence="2" key="1">
    <citation type="submission" date="2015-04" db="UniProtKB">
        <authorList>
            <consortium name="EnsemblPlants"/>
        </authorList>
    </citation>
    <scope>IDENTIFICATION</scope>
</reference>
<protein>
    <submittedName>
        <fullName evidence="2">Uncharacterized protein</fullName>
    </submittedName>
</protein>
<reference evidence="2" key="2">
    <citation type="submission" date="2018-05" db="EMBL/GenBank/DDBJ databases">
        <title>OgluRS3 (Oryza glumaepatula Reference Sequence Version 3).</title>
        <authorList>
            <person name="Zhang J."/>
            <person name="Kudrna D."/>
            <person name="Lee S."/>
            <person name="Talag J."/>
            <person name="Welchert J."/>
            <person name="Wing R.A."/>
        </authorList>
    </citation>
    <scope>NUCLEOTIDE SEQUENCE [LARGE SCALE GENOMIC DNA]</scope>
</reference>
<name>A0A0E0BCR2_9ORYZ</name>
<sequence length="130" mass="14679">MEVLVFDYPGYHVQLPANAHFIKPEIMTGFPHKTSKAPEGFNVIFQYGKYNGTNSVIANKMLFYTRFIRSFTPPSLSFPSGVNKLTHSWGLSAAFLRRRHHGDLSPPLQSKHPLATQRKEARKGTPHQAS</sequence>
<proteinExistence type="predicted"/>
<feature type="region of interest" description="Disordered" evidence="1">
    <location>
        <begin position="102"/>
        <end position="130"/>
    </location>
</feature>
<keyword evidence="3" id="KW-1185">Reference proteome</keyword>
<dbReference type="AlphaFoldDB" id="A0A0E0BCR2"/>
<evidence type="ECO:0000256" key="1">
    <source>
        <dbReference type="SAM" id="MobiDB-lite"/>
    </source>
</evidence>